<feature type="transmembrane region" description="Helical" evidence="1">
    <location>
        <begin position="102"/>
        <end position="120"/>
    </location>
</feature>
<dbReference type="RefSeq" id="WP_219044403.1">
    <property type="nucleotide sequence ID" value="NZ_JAHWDQ010000004.1"/>
</dbReference>
<evidence type="ECO:0000313" key="5">
    <source>
        <dbReference type="Proteomes" id="UP001166291"/>
    </source>
</evidence>
<name>A0ABS6VV49_9GAMM</name>
<proteinExistence type="predicted"/>
<evidence type="ECO:0000313" key="4">
    <source>
        <dbReference type="EMBL" id="MBW2942166.1"/>
    </source>
</evidence>
<dbReference type="Proteomes" id="UP001166291">
    <property type="component" value="Unassembled WGS sequence"/>
</dbReference>
<keyword evidence="1" id="KW-1133">Transmembrane helix</keyword>
<reference evidence="4" key="1">
    <citation type="submission" date="2021-07" db="EMBL/GenBank/DDBJ databases">
        <title>Zhongshania sp. CAU 1632 isolated from seawater.</title>
        <authorList>
            <person name="Kim W."/>
        </authorList>
    </citation>
    <scope>NUCLEOTIDE SEQUENCE</scope>
    <source>
        <strain evidence="4">CAU 1632</strain>
    </source>
</reference>
<evidence type="ECO:0000259" key="3">
    <source>
        <dbReference type="Pfam" id="PF16220"/>
    </source>
</evidence>
<comment type="caution">
    <text evidence="4">The sequence shown here is derived from an EMBL/GenBank/DDBJ whole genome shotgun (WGS) entry which is preliminary data.</text>
</comment>
<gene>
    <name evidence="4" type="ORF">KXJ70_15325</name>
</gene>
<evidence type="ECO:0000256" key="1">
    <source>
        <dbReference type="SAM" id="Phobius"/>
    </source>
</evidence>
<dbReference type="InterPro" id="IPR012373">
    <property type="entry name" value="Ferrdict_sens_TM"/>
</dbReference>
<dbReference type="PANTHER" id="PTHR30273:SF2">
    <property type="entry name" value="PROTEIN FECR"/>
    <property type="match status" value="1"/>
</dbReference>
<dbReference type="Pfam" id="PF16220">
    <property type="entry name" value="DUF4880"/>
    <property type="match status" value="1"/>
</dbReference>
<dbReference type="PANTHER" id="PTHR30273">
    <property type="entry name" value="PERIPLASMIC SIGNAL SENSOR AND SIGMA FACTOR ACTIVATOR FECR-RELATED"/>
    <property type="match status" value="1"/>
</dbReference>
<keyword evidence="5" id="KW-1185">Reference proteome</keyword>
<dbReference type="InterPro" id="IPR032623">
    <property type="entry name" value="FecR_N"/>
</dbReference>
<protein>
    <submittedName>
        <fullName evidence="4">FecR domain-containing protein</fullName>
    </submittedName>
</protein>
<dbReference type="InterPro" id="IPR006860">
    <property type="entry name" value="FecR"/>
</dbReference>
<organism evidence="4 5">
    <name type="scientific">Zhongshania aquimaris</name>
    <dbReference type="NCBI Taxonomy" id="2857107"/>
    <lineage>
        <taxon>Bacteria</taxon>
        <taxon>Pseudomonadati</taxon>
        <taxon>Pseudomonadota</taxon>
        <taxon>Gammaproteobacteria</taxon>
        <taxon>Cellvibrionales</taxon>
        <taxon>Spongiibacteraceae</taxon>
        <taxon>Zhongshania</taxon>
    </lineage>
</organism>
<dbReference type="Pfam" id="PF04773">
    <property type="entry name" value="FecR"/>
    <property type="match status" value="1"/>
</dbReference>
<evidence type="ECO:0000259" key="2">
    <source>
        <dbReference type="Pfam" id="PF04773"/>
    </source>
</evidence>
<dbReference type="PIRSF" id="PIRSF018266">
    <property type="entry name" value="FecR"/>
    <property type="match status" value="1"/>
</dbReference>
<feature type="domain" description="FecR protein" evidence="2">
    <location>
        <begin position="132"/>
        <end position="222"/>
    </location>
</feature>
<dbReference type="EMBL" id="JAHWDQ010000004">
    <property type="protein sequence ID" value="MBW2942166.1"/>
    <property type="molecule type" value="Genomic_DNA"/>
</dbReference>
<keyword evidence="1" id="KW-0472">Membrane</keyword>
<accession>A0ABS6VV49</accession>
<feature type="domain" description="FecR N-terminal" evidence="3">
    <location>
        <begin position="20"/>
        <end position="61"/>
    </location>
</feature>
<keyword evidence="1" id="KW-0812">Transmembrane</keyword>
<sequence>MNTDQQILQVPKPGDGSCEDQADAWLVYLYSGKSTAAAEKDFSVWLKSPDNAAAYARAEQLWRDLGFAFHQDDTQLKVPELRAAAPVVALPTPKRKPSAGPIIAWATAAMLLLAVGLWWLPATQAPVESQYYATNIGEVKALTLADESVITLSGDSRISVTLAAQERRIELIRGRAYFDISSDATRPFTVEVAKTDVRVVGTEFDISKGQAGVLVSVTEGVVSVRDRNAPIDVSGQQVQQQLVAGQRVIAALDGVLGAPEEFNPQDVMAWQSGQLRFVDVPLREVVEEVNRYRSDDKKIRLMGDELGEYRITASFKSDKTDQLLSGLKASYTLNIASSPVGVIVKPAANKNNK</sequence>